<dbReference type="Proteomes" id="UP000325273">
    <property type="component" value="Unassembled WGS sequence"/>
</dbReference>
<feature type="region of interest" description="Disordered" evidence="1">
    <location>
        <begin position="1"/>
        <end position="75"/>
    </location>
</feature>
<gene>
    <name evidence="2" type="ORF">FVF58_48645</name>
</gene>
<accession>A0A5B0G2S8</accession>
<evidence type="ECO:0000313" key="2">
    <source>
        <dbReference type="EMBL" id="KAA0997552.1"/>
    </source>
</evidence>
<organism evidence="2 3">
    <name type="scientific">Paraburkholderia panacisoli</name>
    <dbReference type="NCBI Taxonomy" id="2603818"/>
    <lineage>
        <taxon>Bacteria</taxon>
        <taxon>Pseudomonadati</taxon>
        <taxon>Pseudomonadota</taxon>
        <taxon>Betaproteobacteria</taxon>
        <taxon>Burkholderiales</taxon>
        <taxon>Burkholderiaceae</taxon>
        <taxon>Paraburkholderia</taxon>
    </lineage>
</organism>
<evidence type="ECO:0000313" key="3">
    <source>
        <dbReference type="Proteomes" id="UP000325273"/>
    </source>
</evidence>
<dbReference type="EMBL" id="VTUZ01000081">
    <property type="protein sequence ID" value="KAA0997552.1"/>
    <property type="molecule type" value="Genomic_DNA"/>
</dbReference>
<sequence>MSRTWRIAYPLPEIITRTQHPEKHPNSEKSEHNIDEAVEDTFPASDPPSIGGATKISPAPDPRKSHRKTLNAKPR</sequence>
<name>A0A5B0G2S8_9BURK</name>
<keyword evidence="3" id="KW-1185">Reference proteome</keyword>
<proteinExistence type="predicted"/>
<dbReference type="AlphaFoldDB" id="A0A5B0G2S8"/>
<feature type="compositionally biased region" description="Basic residues" evidence="1">
    <location>
        <begin position="64"/>
        <end position="75"/>
    </location>
</feature>
<comment type="caution">
    <text evidence="2">The sequence shown here is derived from an EMBL/GenBank/DDBJ whole genome shotgun (WGS) entry which is preliminary data.</text>
</comment>
<reference evidence="2 3" key="1">
    <citation type="submission" date="2019-08" db="EMBL/GenBank/DDBJ databases">
        <title>Paraburkholderia sp. DCY113.</title>
        <authorList>
            <person name="Kang J."/>
        </authorList>
    </citation>
    <scope>NUCLEOTIDE SEQUENCE [LARGE SCALE GENOMIC DNA]</scope>
    <source>
        <strain evidence="2 3">DCY113</strain>
    </source>
</reference>
<feature type="compositionally biased region" description="Basic and acidic residues" evidence="1">
    <location>
        <begin position="19"/>
        <end position="35"/>
    </location>
</feature>
<evidence type="ECO:0000256" key="1">
    <source>
        <dbReference type="SAM" id="MobiDB-lite"/>
    </source>
</evidence>
<dbReference type="RefSeq" id="WP_149676633.1">
    <property type="nucleotide sequence ID" value="NZ_VTUZ01000081.1"/>
</dbReference>
<protein>
    <submittedName>
        <fullName evidence="2">Uncharacterized protein</fullName>
    </submittedName>
</protein>